<proteinExistence type="predicted"/>
<dbReference type="KEGG" id="mfel:JPM2_6660"/>
<dbReference type="Proteomes" id="UP000464317">
    <property type="component" value="Chromosome"/>
</dbReference>
<reference evidence="1 2" key="1">
    <citation type="submission" date="2020-01" db="EMBL/GenBank/DDBJ databases">
        <title>Complete genome sequence of Mycoplasma felis strain Myco-2.</title>
        <authorList>
            <person name="Kinoshita Y."/>
            <person name="Niwa H."/>
            <person name="Uchida-Fujii E."/>
            <person name="Nukada T."/>
        </authorList>
    </citation>
    <scope>NUCLEOTIDE SEQUENCE [LARGE SCALE GENOMIC DNA]</scope>
    <source>
        <strain evidence="1 2">Myco-2</strain>
    </source>
</reference>
<evidence type="ECO:0000313" key="1">
    <source>
        <dbReference type="EMBL" id="BBU47973.1"/>
    </source>
</evidence>
<organism evidence="1 2">
    <name type="scientific">Mycoplasmopsis felis</name>
    <dbReference type="NCBI Taxonomy" id="33923"/>
    <lineage>
        <taxon>Bacteria</taxon>
        <taxon>Bacillati</taxon>
        <taxon>Mycoplasmatota</taxon>
        <taxon>Mycoplasmoidales</taxon>
        <taxon>Metamycoplasmataceae</taxon>
        <taxon>Mycoplasmopsis</taxon>
    </lineage>
</organism>
<dbReference type="EMBL" id="AP022325">
    <property type="protein sequence ID" value="BBU47973.1"/>
    <property type="molecule type" value="Genomic_DNA"/>
</dbReference>
<gene>
    <name evidence="1" type="ORF">JPM2_6660</name>
</gene>
<keyword evidence="2" id="KW-1185">Reference proteome</keyword>
<evidence type="ECO:0000313" key="2">
    <source>
        <dbReference type="Proteomes" id="UP000464317"/>
    </source>
</evidence>
<dbReference type="RefSeq" id="WP_161553365.1">
    <property type="nucleotide sequence ID" value="NZ_AP022325.1"/>
</dbReference>
<protein>
    <submittedName>
        <fullName evidence="1">Uncharacterized protein</fullName>
    </submittedName>
</protein>
<accession>A0A809SIJ2</accession>
<sequence>MKRYKSIELFAGAGGKNLVFKNLKTNEEKILNEILSLSNLELEKYNMIKIFNSKLNEWYIRKLPNKNKEDNLG</sequence>
<name>A0A809SIJ2_9BACT</name>
<dbReference type="AlphaFoldDB" id="A0A809SIJ2"/>